<dbReference type="InterPro" id="IPR004361">
    <property type="entry name" value="Glyoxalase_1"/>
</dbReference>
<dbReference type="SUPFAM" id="SSF54593">
    <property type="entry name" value="Glyoxalase/Bleomycin resistance protein/Dihydroxybiphenyl dioxygenase"/>
    <property type="match status" value="1"/>
</dbReference>
<name>A0A165D7Z1_9APHY</name>
<evidence type="ECO:0000256" key="8">
    <source>
        <dbReference type="PIRSR" id="PIRSR604361-3"/>
    </source>
</evidence>
<dbReference type="InterPro" id="IPR037523">
    <property type="entry name" value="VOC_core"/>
</dbReference>
<keyword evidence="4 8" id="KW-0479">Metal-binding</keyword>
<dbReference type="PROSITE" id="PS00934">
    <property type="entry name" value="GLYOXALASE_I_1"/>
    <property type="match status" value="1"/>
</dbReference>
<dbReference type="GO" id="GO:0004462">
    <property type="term" value="F:lactoylglutathione lyase activity"/>
    <property type="evidence" value="ECO:0007669"/>
    <property type="project" value="UniProtKB-UniRule"/>
</dbReference>
<dbReference type="OrthoDB" id="16820at2759"/>
<dbReference type="GeneID" id="63818932"/>
<dbReference type="CDD" id="cd07233">
    <property type="entry name" value="GlxI_Zn"/>
    <property type="match status" value="1"/>
</dbReference>
<evidence type="ECO:0000313" key="11">
    <source>
        <dbReference type="EMBL" id="KZT04296.1"/>
    </source>
</evidence>
<evidence type="ECO:0000256" key="6">
    <source>
        <dbReference type="ARBA" id="ARBA00023239"/>
    </source>
</evidence>
<comment type="function">
    <text evidence="9">Catalyzes the conversion of hemimercaptal, formed from methylglyoxal and glutathione, to S-lactoylglutathione.</text>
</comment>
<dbReference type="STRING" id="1314785.A0A165D7Z1"/>
<dbReference type="PROSITE" id="PS51819">
    <property type="entry name" value="VOC"/>
    <property type="match status" value="1"/>
</dbReference>
<gene>
    <name evidence="11" type="ORF">LAESUDRAFT_303720</name>
</gene>
<evidence type="ECO:0000256" key="3">
    <source>
        <dbReference type="ARBA" id="ARBA00012081"/>
    </source>
</evidence>
<evidence type="ECO:0000256" key="7">
    <source>
        <dbReference type="PIRSR" id="PIRSR604361-1"/>
    </source>
</evidence>
<dbReference type="PROSITE" id="PS00935">
    <property type="entry name" value="GLYOXALASE_I_2"/>
    <property type="match status" value="1"/>
</dbReference>
<dbReference type="InterPro" id="IPR018146">
    <property type="entry name" value="Glyoxalase_1_CS"/>
</dbReference>
<feature type="domain" description="VOC" evidence="10">
    <location>
        <begin position="46"/>
        <end position="187"/>
    </location>
</feature>
<dbReference type="RefSeq" id="XP_040762036.1">
    <property type="nucleotide sequence ID" value="XM_040901901.1"/>
</dbReference>
<dbReference type="Proteomes" id="UP000076871">
    <property type="component" value="Unassembled WGS sequence"/>
</dbReference>
<comment type="similarity">
    <text evidence="2 9">Belongs to the glyoxalase I family.</text>
</comment>
<dbReference type="EC" id="4.4.1.5" evidence="3 9"/>
<organism evidence="11 12">
    <name type="scientific">Laetiporus sulphureus 93-53</name>
    <dbReference type="NCBI Taxonomy" id="1314785"/>
    <lineage>
        <taxon>Eukaryota</taxon>
        <taxon>Fungi</taxon>
        <taxon>Dikarya</taxon>
        <taxon>Basidiomycota</taxon>
        <taxon>Agaricomycotina</taxon>
        <taxon>Agaricomycetes</taxon>
        <taxon>Polyporales</taxon>
        <taxon>Laetiporus</taxon>
    </lineage>
</organism>
<dbReference type="UniPathway" id="UPA00619">
    <property type="reaction ID" value="UER00675"/>
</dbReference>
<dbReference type="EMBL" id="KV427637">
    <property type="protein sequence ID" value="KZT04296.1"/>
    <property type="molecule type" value="Genomic_DNA"/>
</dbReference>
<evidence type="ECO:0000256" key="2">
    <source>
        <dbReference type="ARBA" id="ARBA00010363"/>
    </source>
</evidence>
<evidence type="ECO:0000256" key="9">
    <source>
        <dbReference type="RuleBase" id="RU361179"/>
    </source>
</evidence>
<evidence type="ECO:0000256" key="1">
    <source>
        <dbReference type="ARBA" id="ARBA00005008"/>
    </source>
</evidence>
<dbReference type="Pfam" id="PF00903">
    <property type="entry name" value="Glyoxalase"/>
    <property type="match status" value="1"/>
</dbReference>
<comment type="catalytic activity">
    <reaction evidence="9">
        <text>(R)-S-lactoylglutathione = methylglyoxal + glutathione</text>
        <dbReference type="Rhea" id="RHEA:19069"/>
        <dbReference type="ChEBI" id="CHEBI:17158"/>
        <dbReference type="ChEBI" id="CHEBI:57474"/>
        <dbReference type="ChEBI" id="CHEBI:57925"/>
        <dbReference type="EC" id="4.4.1.5"/>
    </reaction>
</comment>
<evidence type="ECO:0000313" key="12">
    <source>
        <dbReference type="Proteomes" id="UP000076871"/>
    </source>
</evidence>
<evidence type="ECO:0000259" key="10">
    <source>
        <dbReference type="PROSITE" id="PS51819"/>
    </source>
</evidence>
<protein>
    <recommendedName>
        <fullName evidence="3 9">Lactoylglutathione lyase</fullName>
        <ecNumber evidence="3 9">4.4.1.5</ecNumber>
    </recommendedName>
    <alternativeName>
        <fullName evidence="9">Glyoxalase I</fullName>
    </alternativeName>
</protein>
<dbReference type="InParanoid" id="A0A165D7Z1"/>
<evidence type="ECO:0000256" key="5">
    <source>
        <dbReference type="ARBA" id="ARBA00022833"/>
    </source>
</evidence>
<keyword evidence="5 8" id="KW-0862">Zinc</keyword>
<dbReference type="PANTHER" id="PTHR10374:SF30">
    <property type="entry name" value="LACTOYLGLUTATHIONE LYASE"/>
    <property type="match status" value="1"/>
</dbReference>
<feature type="binding site" evidence="8">
    <location>
        <position position="183"/>
    </location>
    <ligand>
        <name>Zn(2+)</name>
        <dbReference type="ChEBI" id="CHEBI:29105"/>
        <note>ligand shared between dimeric partners</note>
    </ligand>
</feature>
<dbReference type="InterPro" id="IPR004360">
    <property type="entry name" value="Glyas_Fos-R_dOase_dom"/>
</dbReference>
<feature type="active site" description="Proton donor/acceptor" evidence="7">
    <location>
        <position position="183"/>
    </location>
</feature>
<proteinExistence type="inferred from homology"/>
<dbReference type="GO" id="GO:0046872">
    <property type="term" value="F:metal ion binding"/>
    <property type="evidence" value="ECO:0007669"/>
    <property type="project" value="UniProtKB-UniRule"/>
</dbReference>
<dbReference type="FunCoup" id="A0A165D7Z1">
    <property type="interactions" value="33"/>
</dbReference>
<sequence>MYLAFRPHLAPRCLASALRPLSNSSRSFSSNFLTRMPRTAETANYKFNHTMLRVKDPKVSLKFYTEVLGMDLADKAEFETFTLYFLSYNHGNETTDHVTRFGREGVLELTHNHGTESDPNFQGYASGNSEPGRGFGHIAIAVPDVEEACERFERLGVKFQKRPSDGKMKHIAFILDPDGYWIEIIKGYSP</sequence>
<feature type="binding site" evidence="8">
    <location>
        <position position="108"/>
    </location>
    <ligand>
        <name>Zn(2+)</name>
        <dbReference type="ChEBI" id="CHEBI:29105"/>
        <note>ligand shared between dimeric partners</note>
    </ligand>
</feature>
<reference evidence="11 12" key="1">
    <citation type="journal article" date="2016" name="Mol. Biol. Evol.">
        <title>Comparative Genomics of Early-Diverging Mushroom-Forming Fungi Provides Insights into the Origins of Lignocellulose Decay Capabilities.</title>
        <authorList>
            <person name="Nagy L.G."/>
            <person name="Riley R."/>
            <person name="Tritt A."/>
            <person name="Adam C."/>
            <person name="Daum C."/>
            <person name="Floudas D."/>
            <person name="Sun H."/>
            <person name="Yadav J.S."/>
            <person name="Pangilinan J."/>
            <person name="Larsson K.H."/>
            <person name="Matsuura K."/>
            <person name="Barry K."/>
            <person name="Labutti K."/>
            <person name="Kuo R."/>
            <person name="Ohm R.A."/>
            <person name="Bhattacharya S.S."/>
            <person name="Shirouzu T."/>
            <person name="Yoshinaga Y."/>
            <person name="Martin F.M."/>
            <person name="Grigoriev I.V."/>
            <person name="Hibbett D.S."/>
        </authorList>
    </citation>
    <scope>NUCLEOTIDE SEQUENCE [LARGE SCALE GENOMIC DNA]</scope>
    <source>
        <strain evidence="11 12">93-53</strain>
    </source>
</reference>
<dbReference type="PANTHER" id="PTHR10374">
    <property type="entry name" value="LACTOYLGLUTATHIONE LYASE GLYOXALASE I"/>
    <property type="match status" value="1"/>
</dbReference>
<evidence type="ECO:0000256" key="4">
    <source>
        <dbReference type="ARBA" id="ARBA00022723"/>
    </source>
</evidence>
<keyword evidence="12" id="KW-1185">Reference proteome</keyword>
<comment type="cofactor">
    <cofactor evidence="8">
        <name>Zn(2+)</name>
        <dbReference type="ChEBI" id="CHEBI:29105"/>
    </cofactor>
    <text evidence="8">Binds 1 zinc ion per subunit. In the homodimer, two zinc ions are bound between subunits.</text>
</comment>
<dbReference type="InterPro" id="IPR029068">
    <property type="entry name" value="Glyas_Bleomycin-R_OHBP_Dase"/>
</dbReference>
<keyword evidence="6 9" id="KW-0456">Lyase</keyword>
<dbReference type="Gene3D" id="3.10.180.10">
    <property type="entry name" value="2,3-Dihydroxybiphenyl 1,2-Dioxygenase, domain 1"/>
    <property type="match status" value="1"/>
</dbReference>
<feature type="binding site" evidence="8">
    <location>
        <position position="137"/>
    </location>
    <ligand>
        <name>Zn(2+)</name>
        <dbReference type="ChEBI" id="CHEBI:29105"/>
        <note>ligand shared between dimeric partners</note>
    </ligand>
</feature>
<dbReference type="AlphaFoldDB" id="A0A165D7Z1"/>
<dbReference type="NCBIfam" id="TIGR00068">
    <property type="entry name" value="glyox_I"/>
    <property type="match status" value="1"/>
</dbReference>
<accession>A0A165D7Z1</accession>
<comment type="pathway">
    <text evidence="1 9">Secondary metabolite metabolism; methylglyoxal degradation; (R)-lactate from methylglyoxal: step 1/2.</text>
</comment>